<protein>
    <submittedName>
        <fullName evidence="1">Uncharacterized protein</fullName>
    </submittedName>
</protein>
<dbReference type="RefSeq" id="WP_222261254.1">
    <property type="nucleotide sequence ID" value="NZ_JAAXEB010000009.1"/>
</dbReference>
<gene>
    <name evidence="1" type="ORF">HFO42_17995</name>
</gene>
<proteinExistence type="predicted"/>
<evidence type="ECO:0000313" key="2">
    <source>
        <dbReference type="Proteomes" id="UP000825699"/>
    </source>
</evidence>
<evidence type="ECO:0000313" key="1">
    <source>
        <dbReference type="EMBL" id="MBY5629977.1"/>
    </source>
</evidence>
<name>A0AAJ1EFF0_RHILE</name>
<reference evidence="1" key="1">
    <citation type="submission" date="2020-04" db="EMBL/GenBank/DDBJ databases">
        <title>Global-level population genomics supports evidence of horizontal gene transfer on evolution of Rhizobia in Lentils.</title>
        <authorList>
            <person name="Gai Y."/>
            <person name="Cook D."/>
            <person name="Riely B."/>
        </authorList>
    </citation>
    <scope>NUCLEOTIDE SEQUENCE</scope>
    <source>
        <strain evidence="1">Derici101B</strain>
    </source>
</reference>
<dbReference type="EMBL" id="JAAXEP010000008">
    <property type="protein sequence ID" value="MBY5629977.1"/>
    <property type="molecule type" value="Genomic_DNA"/>
</dbReference>
<comment type="caution">
    <text evidence="1">The sequence shown here is derived from an EMBL/GenBank/DDBJ whole genome shotgun (WGS) entry which is preliminary data.</text>
</comment>
<dbReference type="AlphaFoldDB" id="A0AAJ1EFF0"/>
<organism evidence="1 2">
    <name type="scientific">Rhizobium leguminosarum</name>
    <dbReference type="NCBI Taxonomy" id="384"/>
    <lineage>
        <taxon>Bacteria</taxon>
        <taxon>Pseudomonadati</taxon>
        <taxon>Pseudomonadota</taxon>
        <taxon>Alphaproteobacteria</taxon>
        <taxon>Hyphomicrobiales</taxon>
        <taxon>Rhizobiaceae</taxon>
        <taxon>Rhizobium/Agrobacterium group</taxon>
        <taxon>Rhizobium</taxon>
    </lineage>
</organism>
<sequence length="54" mass="6185">MKHWVRAKLTHGVTFGEACDRRRWSRPTAYRRRDEALAAIAIGLTMNGIGRGHH</sequence>
<accession>A0AAJ1EFF0</accession>
<dbReference type="Proteomes" id="UP000825699">
    <property type="component" value="Unassembled WGS sequence"/>
</dbReference>